<dbReference type="InterPro" id="IPR011009">
    <property type="entry name" value="Kinase-like_dom_sf"/>
</dbReference>
<dbReference type="GeneID" id="28900843"/>
<organism evidence="3 4">
    <name type="scientific">Xylona heveae (strain CBS 132557 / TC161)</name>
    <dbReference type="NCBI Taxonomy" id="1328760"/>
    <lineage>
        <taxon>Eukaryota</taxon>
        <taxon>Fungi</taxon>
        <taxon>Dikarya</taxon>
        <taxon>Ascomycota</taxon>
        <taxon>Pezizomycotina</taxon>
        <taxon>Xylonomycetes</taxon>
        <taxon>Xylonales</taxon>
        <taxon>Xylonaceae</taxon>
        <taxon>Xylona</taxon>
    </lineage>
</organism>
<evidence type="ECO:0000259" key="2">
    <source>
        <dbReference type="Pfam" id="PF14479"/>
    </source>
</evidence>
<dbReference type="PANTHER" id="PTHR37542:SF1">
    <property type="entry name" value="PRION-INHIBITION AND PROPAGATION HELO DOMAIN-CONTAINING PROTEIN"/>
    <property type="match status" value="1"/>
</dbReference>
<feature type="region of interest" description="Disordered" evidence="1">
    <location>
        <begin position="265"/>
        <end position="287"/>
    </location>
</feature>
<reference evidence="3 4" key="1">
    <citation type="journal article" date="2016" name="Fungal Biol.">
        <title>The genome of Xylona heveae provides a window into fungal endophytism.</title>
        <authorList>
            <person name="Gazis R."/>
            <person name="Kuo A."/>
            <person name="Riley R."/>
            <person name="LaButti K."/>
            <person name="Lipzen A."/>
            <person name="Lin J."/>
            <person name="Amirebrahimi M."/>
            <person name="Hesse C.N."/>
            <person name="Spatafora J.W."/>
            <person name="Henrissat B."/>
            <person name="Hainaut M."/>
            <person name="Grigoriev I.V."/>
            <person name="Hibbett D.S."/>
        </authorList>
    </citation>
    <scope>NUCLEOTIDE SEQUENCE [LARGE SCALE GENOMIC DNA]</scope>
    <source>
        <strain evidence="3 4">TC161</strain>
    </source>
</reference>
<dbReference type="InterPro" id="IPR038305">
    <property type="entry name" value="HeLo_sf"/>
</dbReference>
<protein>
    <recommendedName>
        <fullName evidence="2">Prion-inhibition and propagation HeLo domain-containing protein</fullName>
    </recommendedName>
</protein>
<dbReference type="OrthoDB" id="1911848at2759"/>
<feature type="domain" description="Prion-inhibition and propagation HeLo" evidence="2">
    <location>
        <begin position="10"/>
        <end position="197"/>
    </location>
</feature>
<dbReference type="SUPFAM" id="SSF56112">
    <property type="entry name" value="Protein kinase-like (PK-like)"/>
    <property type="match status" value="1"/>
</dbReference>
<name>A0A165JNV2_XYLHT</name>
<feature type="compositionally biased region" description="Basic and acidic residues" evidence="1">
    <location>
        <begin position="425"/>
        <end position="443"/>
    </location>
</feature>
<dbReference type="AlphaFoldDB" id="A0A165JNV2"/>
<evidence type="ECO:0000313" key="4">
    <source>
        <dbReference type="Proteomes" id="UP000076632"/>
    </source>
</evidence>
<evidence type="ECO:0000256" key="1">
    <source>
        <dbReference type="SAM" id="MobiDB-lite"/>
    </source>
</evidence>
<dbReference type="InterPro" id="IPR029498">
    <property type="entry name" value="HeLo_dom"/>
</dbReference>
<evidence type="ECO:0000313" key="3">
    <source>
        <dbReference type="EMBL" id="KZF26463.1"/>
    </source>
</evidence>
<dbReference type="Gene3D" id="1.20.120.1020">
    <property type="entry name" value="Prion-inhibition and propagation, HeLo domain"/>
    <property type="match status" value="1"/>
</dbReference>
<dbReference type="InParanoid" id="A0A165JNV2"/>
<sequence>MEVAGFALSVAGGIGLLGQIFDGCLKAYKVFSTASNLGRDSERLICKIRIEEMRLMVWGREWGVVEGRLEAHLAAAYDGNVALKALAENILRELYNTITDFNKLQDRYGLRDESTADLEKTIGNKAVARGLREELKLRARWVVTDKDKFELLLQDLKDFNDGLEKLFPPTRIATLQRTWTHELLDVAQRDVAQLGLLERASDGIYPSLNTFAKLKQLRINLEEKEPTKKIMSTSTLKIPRESVVIPTTNIITDGKRSYGSYIRPVPANSNQKPKLKSFKSKPASSPGAPIPEDVLIEFIEYDSSMDMDARLILYQRVFNLASMTQNASLRHPDLHTLDCYGYFDDPSCERYGLVYKNPQTEPLRTLTSLVEDPNIRTPDLDERIRLAHTLAIALWSCHSLDWLHKTFCSFNILFPHASDDSSDSSDAKPETRPSKSEKEDSKSSKSSKASSPPSSRSSTPSAGKPTTATTNGTTNGTTKDRSPSHPSANTTVSLSNCYVTGFDSSRPEHLDEMTVASKNEIGQDLYRHPDSLGVWRQSYCKAYDIYSLGLVLLEIGLWKSLRVYYKSKYNPKIFRDKVVLPVLVPGLGAKTGSLYRRVVEACLVFPEREGKEYITPHQMMEWIVQTLESLKV</sequence>
<proteinExistence type="predicted"/>
<dbReference type="PANTHER" id="PTHR37542">
    <property type="entry name" value="HELO DOMAIN-CONTAINING PROTEIN-RELATED"/>
    <property type="match status" value="1"/>
</dbReference>
<dbReference type="Pfam" id="PF14479">
    <property type="entry name" value="HeLo"/>
    <property type="match status" value="1"/>
</dbReference>
<gene>
    <name evidence="3" type="ORF">L228DRAFT_279660</name>
</gene>
<feature type="compositionally biased region" description="Low complexity" evidence="1">
    <location>
        <begin position="444"/>
        <end position="477"/>
    </location>
</feature>
<dbReference type="EMBL" id="KV407454">
    <property type="protein sequence ID" value="KZF26463.1"/>
    <property type="molecule type" value="Genomic_DNA"/>
</dbReference>
<keyword evidence="4" id="KW-1185">Reference proteome</keyword>
<dbReference type="Gene3D" id="1.10.510.10">
    <property type="entry name" value="Transferase(Phosphotransferase) domain 1"/>
    <property type="match status" value="1"/>
</dbReference>
<dbReference type="RefSeq" id="XP_018192018.1">
    <property type="nucleotide sequence ID" value="XM_018335706.1"/>
</dbReference>
<accession>A0A165JNV2</accession>
<dbReference type="Proteomes" id="UP000076632">
    <property type="component" value="Unassembled WGS sequence"/>
</dbReference>
<dbReference type="OMA" id="RTKWVIG"/>
<feature type="region of interest" description="Disordered" evidence="1">
    <location>
        <begin position="418"/>
        <end position="492"/>
    </location>
</feature>